<dbReference type="Proteomes" id="UP001172911">
    <property type="component" value="Unassembled WGS sequence"/>
</dbReference>
<dbReference type="RefSeq" id="WP_304543218.1">
    <property type="nucleotide sequence ID" value="NZ_JARPTC010000016.1"/>
</dbReference>
<dbReference type="Gene3D" id="3.40.50.300">
    <property type="entry name" value="P-loop containing nucleotide triphosphate hydrolases"/>
    <property type="match status" value="1"/>
</dbReference>
<dbReference type="SMART" id="SM00382">
    <property type="entry name" value="AAA"/>
    <property type="match status" value="1"/>
</dbReference>
<dbReference type="PROSITE" id="PS00211">
    <property type="entry name" value="ABC_TRANSPORTER_1"/>
    <property type="match status" value="1"/>
</dbReference>
<keyword evidence="8 10" id="KW-0472">Membrane</keyword>
<dbReference type="SUPFAM" id="SSF52540">
    <property type="entry name" value="P-loop containing nucleoside triphosphate hydrolases"/>
    <property type="match status" value="1"/>
</dbReference>
<evidence type="ECO:0000256" key="6">
    <source>
        <dbReference type="ARBA" id="ARBA00022840"/>
    </source>
</evidence>
<dbReference type="GO" id="GO:0016887">
    <property type="term" value="F:ATP hydrolysis activity"/>
    <property type="evidence" value="ECO:0007669"/>
    <property type="project" value="InterPro"/>
</dbReference>
<dbReference type="InterPro" id="IPR003593">
    <property type="entry name" value="AAA+_ATPase"/>
</dbReference>
<dbReference type="InterPro" id="IPR027417">
    <property type="entry name" value="P-loop_NTPase"/>
</dbReference>
<evidence type="ECO:0000256" key="4">
    <source>
        <dbReference type="ARBA" id="ARBA00022475"/>
    </source>
</evidence>
<keyword evidence="4 10" id="KW-1003">Cell membrane</keyword>
<dbReference type="PANTHER" id="PTHR43553">
    <property type="entry name" value="HEAVY METAL TRANSPORTER"/>
    <property type="match status" value="1"/>
</dbReference>
<evidence type="ECO:0000256" key="5">
    <source>
        <dbReference type="ARBA" id="ARBA00022741"/>
    </source>
</evidence>
<gene>
    <name evidence="12" type="ORF">P6N53_11460</name>
</gene>
<name>A0AAW7ZF02_9FIRM</name>
<protein>
    <recommendedName>
        <fullName evidence="10">ABC transporter ATP-binding protein</fullName>
    </recommendedName>
</protein>
<dbReference type="PANTHER" id="PTHR43553:SF24">
    <property type="entry name" value="ENERGY-COUPLING FACTOR TRANSPORTER ATP-BINDING PROTEIN ECFA1"/>
    <property type="match status" value="1"/>
</dbReference>
<organism evidence="12 13">
    <name type="scientific">Desulforamulus aquiferis</name>
    <dbReference type="NCBI Taxonomy" id="1397668"/>
    <lineage>
        <taxon>Bacteria</taxon>
        <taxon>Bacillati</taxon>
        <taxon>Bacillota</taxon>
        <taxon>Clostridia</taxon>
        <taxon>Eubacteriales</taxon>
        <taxon>Peptococcaceae</taxon>
        <taxon>Desulforamulus</taxon>
    </lineage>
</organism>
<evidence type="ECO:0000256" key="9">
    <source>
        <dbReference type="ARBA" id="ARBA00025157"/>
    </source>
</evidence>
<dbReference type="FunFam" id="3.40.50.300:FF:000224">
    <property type="entry name" value="Energy-coupling factor transporter ATP-binding protein EcfA"/>
    <property type="match status" value="1"/>
</dbReference>
<reference evidence="12" key="1">
    <citation type="journal article" date="2023" name="J. Hazard. Mater.">
        <title>Anaerobic biodegradation of pyrene and benzo[a]pyrene by a new sulfate-reducing Desulforamulus aquiferis strain DSA.</title>
        <authorList>
            <person name="Zhang Z."/>
            <person name="Sun J."/>
            <person name="Gong X."/>
            <person name="Wang C."/>
            <person name="Wang H."/>
        </authorList>
    </citation>
    <scope>NUCLEOTIDE SEQUENCE</scope>
    <source>
        <strain evidence="12">DSA</strain>
    </source>
</reference>
<keyword evidence="7" id="KW-1278">Translocase</keyword>
<dbReference type="GO" id="GO:0006824">
    <property type="term" value="P:cobalt ion transport"/>
    <property type="evidence" value="ECO:0007669"/>
    <property type="project" value="InterPro"/>
</dbReference>
<dbReference type="CDD" id="cd03225">
    <property type="entry name" value="ABC_cobalt_CbiO_domain1"/>
    <property type="match status" value="1"/>
</dbReference>
<dbReference type="GO" id="GO:0005524">
    <property type="term" value="F:ATP binding"/>
    <property type="evidence" value="ECO:0007669"/>
    <property type="project" value="UniProtKB-UniRule"/>
</dbReference>
<proteinExistence type="inferred from homology"/>
<comment type="caution">
    <text evidence="12">The sequence shown here is derived from an EMBL/GenBank/DDBJ whole genome shotgun (WGS) entry which is preliminary data.</text>
</comment>
<keyword evidence="13" id="KW-1185">Reference proteome</keyword>
<evidence type="ECO:0000313" key="13">
    <source>
        <dbReference type="Proteomes" id="UP001172911"/>
    </source>
</evidence>
<evidence type="ECO:0000256" key="2">
    <source>
        <dbReference type="ARBA" id="ARBA00005417"/>
    </source>
</evidence>
<dbReference type="AlphaFoldDB" id="A0AAW7ZF02"/>
<feature type="domain" description="ABC transporter" evidence="11">
    <location>
        <begin position="6"/>
        <end position="241"/>
    </location>
</feature>
<evidence type="ECO:0000313" key="12">
    <source>
        <dbReference type="EMBL" id="MDO7787837.1"/>
    </source>
</evidence>
<dbReference type="EMBL" id="JARPTC010000016">
    <property type="protein sequence ID" value="MDO7787837.1"/>
    <property type="molecule type" value="Genomic_DNA"/>
</dbReference>
<keyword evidence="6 10" id="KW-0067">ATP-binding</keyword>
<keyword evidence="5 10" id="KW-0547">Nucleotide-binding</keyword>
<evidence type="ECO:0000256" key="10">
    <source>
        <dbReference type="RuleBase" id="RU364103"/>
    </source>
</evidence>
<dbReference type="PROSITE" id="PS50893">
    <property type="entry name" value="ABC_TRANSPORTER_2"/>
    <property type="match status" value="1"/>
</dbReference>
<dbReference type="InterPro" id="IPR050095">
    <property type="entry name" value="ECF_ABC_transporter_ATP-bd"/>
</dbReference>
<dbReference type="InterPro" id="IPR003439">
    <property type="entry name" value="ABC_transporter-like_ATP-bd"/>
</dbReference>
<accession>A0AAW7ZF02</accession>
<keyword evidence="3 10" id="KW-0813">Transport</keyword>
<dbReference type="InterPro" id="IPR005876">
    <property type="entry name" value="Co_trans_ATP-bd"/>
</dbReference>
<dbReference type="GO" id="GO:0043190">
    <property type="term" value="C:ATP-binding cassette (ABC) transporter complex"/>
    <property type="evidence" value="ECO:0007669"/>
    <property type="project" value="TreeGrafter"/>
</dbReference>
<sequence length="283" mass="31551">MSASILQVQGLHYTYPDGTLALRGLSTDIARGKKIALLGANGAGKSTFLLHLIGILKPFSGKILLHGEEVKYNRKALHNLRSKVGFVFQDPDTQLFSASVWQEVSFGPINLGLSKEEVKARVIKALDDTGITSLKDKPTHFLSYGQKKLVSIADILAMEPEVLIFDEPTASLDPRYTKHVMELLDQLNQSNITIIMATHCVDIAYGWADWVLVMKEGIITKEGTPEEIFTNDQLLISTNLSRPFLLEVFQELSSNNYLPRNISLPKKMADFKKILQENAPKNK</sequence>
<dbReference type="InterPro" id="IPR017871">
    <property type="entry name" value="ABC_transporter-like_CS"/>
</dbReference>
<evidence type="ECO:0000256" key="3">
    <source>
        <dbReference type="ARBA" id="ARBA00022448"/>
    </source>
</evidence>
<comment type="function">
    <text evidence="10">Part of an ABC transporter complex. Responsible for energy coupling to the transport system.</text>
</comment>
<dbReference type="Pfam" id="PF00005">
    <property type="entry name" value="ABC_tran"/>
    <property type="match status" value="1"/>
</dbReference>
<comment type="subcellular location">
    <subcellularLocation>
        <location evidence="1 10">Cell membrane</location>
        <topology evidence="1 10">Peripheral membrane protein</topology>
    </subcellularLocation>
</comment>
<reference evidence="12" key="2">
    <citation type="submission" date="2023-03" db="EMBL/GenBank/DDBJ databases">
        <authorList>
            <person name="Zhang Z."/>
        </authorList>
    </citation>
    <scope>NUCLEOTIDE SEQUENCE</scope>
    <source>
        <strain evidence="12">DSA</strain>
    </source>
</reference>
<dbReference type="NCBIfam" id="TIGR01166">
    <property type="entry name" value="cbiO"/>
    <property type="match status" value="1"/>
</dbReference>
<evidence type="ECO:0000256" key="8">
    <source>
        <dbReference type="ARBA" id="ARBA00023136"/>
    </source>
</evidence>
<dbReference type="InterPro" id="IPR015856">
    <property type="entry name" value="ABC_transpr_CbiO/EcfA_su"/>
</dbReference>
<evidence type="ECO:0000256" key="7">
    <source>
        <dbReference type="ARBA" id="ARBA00022967"/>
    </source>
</evidence>
<evidence type="ECO:0000259" key="11">
    <source>
        <dbReference type="PROSITE" id="PS50893"/>
    </source>
</evidence>
<comment type="similarity">
    <text evidence="2 10">Belongs to the ABC transporter superfamily.</text>
</comment>
<dbReference type="GO" id="GO:0042626">
    <property type="term" value="F:ATPase-coupled transmembrane transporter activity"/>
    <property type="evidence" value="ECO:0007669"/>
    <property type="project" value="TreeGrafter"/>
</dbReference>
<comment type="function">
    <text evidence="9">Probably part of an ABC transporter complex. Responsible for energy coupling to the transport system.</text>
</comment>
<evidence type="ECO:0000256" key="1">
    <source>
        <dbReference type="ARBA" id="ARBA00004202"/>
    </source>
</evidence>